<organism evidence="2 3">
    <name type="scientific">Thalassobacter stenotrophicus</name>
    <dbReference type="NCBI Taxonomy" id="266809"/>
    <lineage>
        <taxon>Bacteria</taxon>
        <taxon>Pseudomonadati</taxon>
        <taxon>Pseudomonadota</taxon>
        <taxon>Alphaproteobacteria</taxon>
        <taxon>Rhodobacterales</taxon>
        <taxon>Roseobacteraceae</taxon>
        <taxon>Thalassobacter</taxon>
    </lineage>
</organism>
<protein>
    <submittedName>
        <fullName evidence="2">Long-chain-fatty-acid--CoA ligase FadD13</fullName>
        <ecNumber evidence="2">6.2.1.3</ecNumber>
    </submittedName>
</protein>
<dbReference type="Gene3D" id="3.40.50.12780">
    <property type="entry name" value="N-terminal domain of ligase-like"/>
    <property type="match status" value="1"/>
</dbReference>
<proteinExistence type="predicted"/>
<sequence length="388" mass="42132">MTALLTVGEMLSTQARVQPDRIGARDLERSLTFLDWNTRSCRLANALLGLGLSKGDRVAVLAYNRVEWAEIYGAVAKAGLIAVPINFRLTGPEACFICKDSKISAVIAEAALADIVDDIRADLTIPQNTYILIGDAALPGWTSYSGFLETASAEEPDVEVSPDDAWCLMYTSGTTGNPKGAIRSHRGMAMLALMTQVELGLRRQDDALLVMPMCHANSLNFFTAFLGIGATVGSVANFWVKGDEASAGHNYPANSANCSKPDFPGRSNCPLRIICATSMPARVAAAELNDLKVCMGRVIFFMKRWSCSMMLFRYFTCRTSINQYQLCITSRQFMLNRPAAFDPLLSITTLSGHPLLAITLAKNAVAAALSRRSDSMKSRVLAHLSIAR</sequence>
<dbReference type="Proteomes" id="UP000051298">
    <property type="component" value="Unassembled WGS sequence"/>
</dbReference>
<dbReference type="InterPro" id="IPR020845">
    <property type="entry name" value="AMP-binding_CS"/>
</dbReference>
<dbReference type="PROSITE" id="PS00455">
    <property type="entry name" value="AMP_BINDING"/>
    <property type="match status" value="1"/>
</dbReference>
<dbReference type="Pfam" id="PF00501">
    <property type="entry name" value="AMP-binding"/>
    <property type="match status" value="1"/>
</dbReference>
<dbReference type="PANTHER" id="PTHR43767:SF1">
    <property type="entry name" value="NONRIBOSOMAL PEPTIDE SYNTHASE PES1 (EUROFUNG)-RELATED"/>
    <property type="match status" value="1"/>
</dbReference>
<gene>
    <name evidence="2" type="ORF">THS5294_02890</name>
</gene>
<name>A0A0P1FJC2_9RHOB</name>
<keyword evidence="2" id="KW-0436">Ligase</keyword>
<evidence type="ECO:0000259" key="1">
    <source>
        <dbReference type="Pfam" id="PF00501"/>
    </source>
</evidence>
<dbReference type="InterPro" id="IPR050237">
    <property type="entry name" value="ATP-dep_AMP-bd_enzyme"/>
</dbReference>
<dbReference type="GO" id="GO:0004467">
    <property type="term" value="F:long-chain fatty acid-CoA ligase activity"/>
    <property type="evidence" value="ECO:0007669"/>
    <property type="project" value="UniProtKB-EC"/>
</dbReference>
<dbReference type="AlphaFoldDB" id="A0A0P1FJC2"/>
<feature type="domain" description="AMP-dependent synthetase/ligase" evidence="1">
    <location>
        <begin position="12"/>
        <end position="237"/>
    </location>
</feature>
<dbReference type="InterPro" id="IPR042099">
    <property type="entry name" value="ANL_N_sf"/>
</dbReference>
<accession>A0A0P1FJC2</accession>
<evidence type="ECO:0000313" key="3">
    <source>
        <dbReference type="Proteomes" id="UP000051298"/>
    </source>
</evidence>
<dbReference type="PANTHER" id="PTHR43767">
    <property type="entry name" value="LONG-CHAIN-FATTY-ACID--COA LIGASE"/>
    <property type="match status" value="1"/>
</dbReference>
<dbReference type="EMBL" id="CYRX01000032">
    <property type="protein sequence ID" value="CUH61579.1"/>
    <property type="molecule type" value="Genomic_DNA"/>
</dbReference>
<evidence type="ECO:0000313" key="2">
    <source>
        <dbReference type="EMBL" id="CUH61579.1"/>
    </source>
</evidence>
<dbReference type="InterPro" id="IPR000873">
    <property type="entry name" value="AMP-dep_synth/lig_dom"/>
</dbReference>
<dbReference type="EC" id="6.2.1.3" evidence="2"/>
<dbReference type="SUPFAM" id="SSF56801">
    <property type="entry name" value="Acetyl-CoA synthetase-like"/>
    <property type="match status" value="1"/>
</dbReference>
<reference evidence="2 3" key="1">
    <citation type="submission" date="2015-09" db="EMBL/GenBank/DDBJ databases">
        <authorList>
            <consortium name="Swine Surveillance"/>
        </authorList>
    </citation>
    <scope>NUCLEOTIDE SEQUENCE [LARGE SCALE GENOMIC DNA]</scope>
    <source>
        <strain evidence="2 3">CECT 5294</strain>
    </source>
</reference>